<feature type="binding site" evidence="8">
    <location>
        <position position="149"/>
    </location>
    <ligand>
        <name>Zn(2+)</name>
        <dbReference type="ChEBI" id="CHEBI:29105"/>
    </ligand>
</feature>
<evidence type="ECO:0000256" key="7">
    <source>
        <dbReference type="PIRSR" id="PIRSR038994-2"/>
    </source>
</evidence>
<evidence type="ECO:0000259" key="9">
    <source>
        <dbReference type="Pfam" id="PF01979"/>
    </source>
</evidence>
<keyword evidence="3 5" id="KW-0378">Hydrolase</keyword>
<evidence type="ECO:0000256" key="3">
    <source>
        <dbReference type="ARBA" id="ARBA00022801"/>
    </source>
</evidence>
<feature type="binding site" evidence="7">
    <location>
        <begin position="241"/>
        <end position="242"/>
    </location>
    <ligand>
        <name>substrate</name>
    </ligand>
</feature>
<feature type="active site" description="Proton donor/acceptor" evidence="6">
    <location>
        <position position="296"/>
    </location>
</feature>
<dbReference type="PANTHER" id="PTHR11113:SF14">
    <property type="entry name" value="N-ACETYLGLUCOSAMINE-6-PHOSPHATE DEACETYLASE"/>
    <property type="match status" value="1"/>
</dbReference>
<dbReference type="GO" id="GO:0006046">
    <property type="term" value="P:N-acetylglucosamine catabolic process"/>
    <property type="evidence" value="ECO:0007669"/>
    <property type="project" value="TreeGrafter"/>
</dbReference>
<evidence type="ECO:0000256" key="4">
    <source>
        <dbReference type="ARBA" id="ARBA00023277"/>
    </source>
</evidence>
<evidence type="ECO:0000256" key="2">
    <source>
        <dbReference type="ARBA" id="ARBA00022723"/>
    </source>
</evidence>
<dbReference type="Proteomes" id="UP000184050">
    <property type="component" value="Unassembled WGS sequence"/>
</dbReference>
<feature type="binding site" evidence="7">
    <location>
        <position position="249"/>
    </location>
    <ligand>
        <name>substrate</name>
    </ligand>
</feature>
<feature type="domain" description="Amidohydrolase-related" evidence="9">
    <location>
        <begin position="66"/>
        <end position="406"/>
    </location>
</feature>
<comment type="similarity">
    <text evidence="1 5">Belongs to the metallo-dependent hydrolases superfamily. NagA family.</text>
</comment>
<dbReference type="RefSeq" id="WP_083578159.1">
    <property type="nucleotide sequence ID" value="NZ_FQZE01000009.1"/>
</dbReference>
<evidence type="ECO:0000256" key="6">
    <source>
        <dbReference type="PIRSR" id="PIRSR038994-1"/>
    </source>
</evidence>
<dbReference type="InterPro" id="IPR011059">
    <property type="entry name" value="Metal-dep_hydrolase_composite"/>
</dbReference>
<keyword evidence="4 5" id="KW-0119">Carbohydrate metabolism</keyword>
<keyword evidence="2 8" id="KW-0479">Metal-binding</keyword>
<comment type="cofactor">
    <cofactor evidence="8">
        <name>a divalent metal cation</name>
        <dbReference type="ChEBI" id="CHEBI:60240"/>
    </cofactor>
    <text evidence="8">Binds 1 divalent metal cation per subunit.</text>
</comment>
<dbReference type="Gene3D" id="2.30.40.10">
    <property type="entry name" value="Urease, subunit C, domain 1"/>
    <property type="match status" value="1"/>
</dbReference>
<gene>
    <name evidence="10" type="ORF">SAMN05444280_109102</name>
</gene>
<protein>
    <submittedName>
        <fullName evidence="10">N-acetylglucosamine-6-phosphate deacetylase</fullName>
    </submittedName>
</protein>
<evidence type="ECO:0000256" key="8">
    <source>
        <dbReference type="PIRSR" id="PIRSR038994-3"/>
    </source>
</evidence>
<dbReference type="EMBL" id="FQZE01000009">
    <property type="protein sequence ID" value="SHJ01933.1"/>
    <property type="molecule type" value="Genomic_DNA"/>
</dbReference>
<dbReference type="GO" id="GO:0008448">
    <property type="term" value="F:N-acetylglucosamine-6-phosphate deacetylase activity"/>
    <property type="evidence" value="ECO:0007669"/>
    <property type="project" value="InterPro"/>
</dbReference>
<dbReference type="SUPFAM" id="SSF51556">
    <property type="entry name" value="Metallo-dependent hydrolases"/>
    <property type="match status" value="1"/>
</dbReference>
<dbReference type="InterPro" id="IPR006680">
    <property type="entry name" value="Amidohydro-rel"/>
</dbReference>
<dbReference type="OrthoDB" id="9776488at2"/>
<dbReference type="GO" id="GO:0046872">
    <property type="term" value="F:metal ion binding"/>
    <property type="evidence" value="ECO:0007669"/>
    <property type="project" value="UniProtKB-KW"/>
</dbReference>
<dbReference type="InterPro" id="IPR032466">
    <property type="entry name" value="Metal_Hydrolase"/>
</dbReference>
<accession>A0A1M6FW58</accession>
<dbReference type="STRING" id="1168035.SAMN05444280_109102"/>
<dbReference type="AlphaFoldDB" id="A0A1M6FW58"/>
<sequence length="412" mass="45731">MNKIIRTKIYIVIAFLIFFGTVEMNAQQVIEGIHYFTGQPVQVKINNGMIEDVTTLDKPVSDNPVYIAPGFFDNQVNGFAGVSFAFGESDLTPEGIEKATSELWKKGVTTYLPTLTTNSIDVLTRNFELLSKAVDDKKLRGSIPGFHLEGPYINPEDGFRGAHPKQFVKLPDWNEFLKLYEASGKNILQLTLAPEMEGALDLITKCSQEGIVIALGHHNADMKTVTAAIDRGAKIATHLGNGAANMINRHRNPFWPQLSDDRLNISIICDSFHLLPEEIQVFYKVKGVEKTIITSDVTHYAALEPGEYKTSTGETIELTNDGMLRYPAQNVLYGSASPITKGVGYIMKVTGCTLADAVQMASTNPARLYNLNDRGTLEPGKRADIVLFTLEDFQVNIQETWVKGEKVYKNYK</sequence>
<feature type="binding site" evidence="8">
    <location>
        <position position="238"/>
    </location>
    <ligand>
        <name>Zn(2+)</name>
        <dbReference type="ChEBI" id="CHEBI:29105"/>
    </ligand>
</feature>
<dbReference type="PIRSF" id="PIRSF038994">
    <property type="entry name" value="NagA"/>
    <property type="match status" value="1"/>
</dbReference>
<feature type="binding site" evidence="7">
    <location>
        <position position="273"/>
    </location>
    <ligand>
        <name>substrate</name>
    </ligand>
</feature>
<organism evidence="10 11">
    <name type="scientific">Tangfeifania diversioriginum</name>
    <dbReference type="NCBI Taxonomy" id="1168035"/>
    <lineage>
        <taxon>Bacteria</taxon>
        <taxon>Pseudomonadati</taxon>
        <taxon>Bacteroidota</taxon>
        <taxon>Bacteroidia</taxon>
        <taxon>Marinilabiliales</taxon>
        <taxon>Prolixibacteraceae</taxon>
        <taxon>Tangfeifania</taxon>
    </lineage>
</organism>
<evidence type="ECO:0000256" key="1">
    <source>
        <dbReference type="ARBA" id="ARBA00010716"/>
    </source>
</evidence>
<proteinExistence type="inferred from homology"/>
<feature type="binding site" evidence="7">
    <location>
        <position position="162"/>
    </location>
    <ligand>
        <name>substrate</name>
    </ligand>
</feature>
<dbReference type="Gene3D" id="3.20.20.140">
    <property type="entry name" value="Metal-dependent hydrolases"/>
    <property type="match status" value="1"/>
</dbReference>
<feature type="binding site" evidence="8">
    <location>
        <position position="217"/>
    </location>
    <ligand>
        <name>Zn(2+)</name>
        <dbReference type="ChEBI" id="CHEBI:29105"/>
    </ligand>
</feature>
<keyword evidence="11" id="KW-1185">Reference proteome</keyword>
<feature type="binding site" evidence="7">
    <location>
        <begin position="332"/>
        <end position="334"/>
    </location>
    <ligand>
        <name>substrate</name>
    </ligand>
</feature>
<dbReference type="SUPFAM" id="SSF51338">
    <property type="entry name" value="Composite domain of metallo-dependent hydrolases"/>
    <property type="match status" value="1"/>
</dbReference>
<dbReference type="Pfam" id="PF01979">
    <property type="entry name" value="Amidohydro_1"/>
    <property type="match status" value="1"/>
</dbReference>
<dbReference type="PANTHER" id="PTHR11113">
    <property type="entry name" value="N-ACETYLGLUCOSAMINE-6-PHOSPHATE DEACETYLASE"/>
    <property type="match status" value="1"/>
</dbReference>
<evidence type="ECO:0000313" key="10">
    <source>
        <dbReference type="EMBL" id="SHJ01933.1"/>
    </source>
</evidence>
<reference evidence="10 11" key="1">
    <citation type="submission" date="2016-11" db="EMBL/GenBank/DDBJ databases">
        <authorList>
            <person name="Jaros S."/>
            <person name="Januszkiewicz K."/>
            <person name="Wedrychowicz H."/>
        </authorList>
    </citation>
    <scope>NUCLEOTIDE SEQUENCE [LARGE SCALE GENOMIC DNA]</scope>
    <source>
        <strain evidence="10 11">DSM 27063</strain>
    </source>
</reference>
<evidence type="ECO:0000256" key="5">
    <source>
        <dbReference type="PIRNR" id="PIRNR038994"/>
    </source>
</evidence>
<dbReference type="InterPro" id="IPR003764">
    <property type="entry name" value="GlcNAc_6-P_deAcase"/>
</dbReference>
<evidence type="ECO:0000313" key="11">
    <source>
        <dbReference type="Proteomes" id="UP000184050"/>
    </source>
</evidence>
<name>A0A1M6FW58_9BACT</name>